<proteinExistence type="predicted"/>
<name>A0AAV7WUM4_PLEWA</name>
<evidence type="ECO:0000256" key="1">
    <source>
        <dbReference type="SAM" id="MobiDB-lite"/>
    </source>
</evidence>
<protein>
    <submittedName>
        <fullName evidence="2">Uncharacterized protein</fullName>
    </submittedName>
</protein>
<accession>A0AAV7WUM4</accession>
<evidence type="ECO:0000313" key="2">
    <source>
        <dbReference type="EMBL" id="KAJ1216490.1"/>
    </source>
</evidence>
<feature type="region of interest" description="Disordered" evidence="1">
    <location>
        <begin position="1"/>
        <end position="22"/>
    </location>
</feature>
<keyword evidence="3" id="KW-1185">Reference proteome</keyword>
<dbReference type="EMBL" id="JANPWB010000001">
    <property type="protein sequence ID" value="KAJ1216490.1"/>
    <property type="molecule type" value="Genomic_DNA"/>
</dbReference>
<dbReference type="Proteomes" id="UP001066276">
    <property type="component" value="Chromosome 1_1"/>
</dbReference>
<reference evidence="2" key="1">
    <citation type="journal article" date="2022" name="bioRxiv">
        <title>Sequencing and chromosome-scale assembly of the giantPleurodeles waltlgenome.</title>
        <authorList>
            <person name="Brown T."/>
            <person name="Elewa A."/>
            <person name="Iarovenko S."/>
            <person name="Subramanian E."/>
            <person name="Araus A.J."/>
            <person name="Petzold A."/>
            <person name="Susuki M."/>
            <person name="Suzuki K.-i.T."/>
            <person name="Hayashi T."/>
            <person name="Toyoda A."/>
            <person name="Oliveira C."/>
            <person name="Osipova E."/>
            <person name="Leigh N.D."/>
            <person name="Simon A."/>
            <person name="Yun M.H."/>
        </authorList>
    </citation>
    <scope>NUCLEOTIDE SEQUENCE</scope>
    <source>
        <strain evidence="2">20211129_DDA</strain>
        <tissue evidence="2">Liver</tissue>
    </source>
</reference>
<organism evidence="2 3">
    <name type="scientific">Pleurodeles waltl</name>
    <name type="common">Iberian ribbed newt</name>
    <dbReference type="NCBI Taxonomy" id="8319"/>
    <lineage>
        <taxon>Eukaryota</taxon>
        <taxon>Metazoa</taxon>
        <taxon>Chordata</taxon>
        <taxon>Craniata</taxon>
        <taxon>Vertebrata</taxon>
        <taxon>Euteleostomi</taxon>
        <taxon>Amphibia</taxon>
        <taxon>Batrachia</taxon>
        <taxon>Caudata</taxon>
        <taxon>Salamandroidea</taxon>
        <taxon>Salamandridae</taxon>
        <taxon>Pleurodelinae</taxon>
        <taxon>Pleurodeles</taxon>
    </lineage>
</organism>
<dbReference type="AlphaFoldDB" id="A0AAV7WUM4"/>
<evidence type="ECO:0000313" key="3">
    <source>
        <dbReference type="Proteomes" id="UP001066276"/>
    </source>
</evidence>
<comment type="caution">
    <text evidence="2">The sequence shown here is derived from an EMBL/GenBank/DDBJ whole genome shotgun (WGS) entry which is preliminary data.</text>
</comment>
<sequence length="112" mass="11606">MGANREGGPQRRGTVSACGSSPSPLLSYIVQRRLPHFIRPPSVGRCALAAGVVAQGRVCAAAGCRALLPCAGLPPREIKRGRNVGVAAEKLRCKRKQAEPVGAHPGLAVTSM</sequence>
<gene>
    <name evidence="2" type="ORF">NDU88_004091</name>
</gene>